<feature type="region of interest" description="Disordered" evidence="3">
    <location>
        <begin position="1"/>
        <end position="41"/>
    </location>
</feature>
<evidence type="ECO:0000256" key="3">
    <source>
        <dbReference type="SAM" id="MobiDB-lite"/>
    </source>
</evidence>
<feature type="domain" description="Calpain catalytic" evidence="4">
    <location>
        <begin position="78"/>
        <end position="339"/>
    </location>
</feature>
<dbReference type="PRINTS" id="PR00704">
    <property type="entry name" value="CALPAIN"/>
</dbReference>
<dbReference type="GO" id="GO:0004198">
    <property type="term" value="F:calcium-dependent cysteine-type endopeptidase activity"/>
    <property type="evidence" value="ECO:0007669"/>
    <property type="project" value="InterPro"/>
</dbReference>
<keyword evidence="6" id="KW-1185">Reference proteome</keyword>
<dbReference type="OrthoDB" id="424753at2759"/>
<comment type="similarity">
    <text evidence="1">Belongs to the peptidase C2 family.</text>
</comment>
<dbReference type="Pfam" id="PF00648">
    <property type="entry name" value="Peptidase_C2"/>
    <property type="match status" value="1"/>
</dbReference>
<comment type="caution">
    <text evidence="2">Lacks conserved residue(s) required for the propagation of feature annotation.</text>
</comment>
<dbReference type="InterPro" id="IPR001300">
    <property type="entry name" value="Peptidase_C2_calpain_cat"/>
</dbReference>
<dbReference type="Proteomes" id="UP000198287">
    <property type="component" value="Unassembled WGS sequence"/>
</dbReference>
<protein>
    <submittedName>
        <fullName evidence="5">Calpain-9</fullName>
    </submittedName>
</protein>
<sequence>MRPNGHARTNGTLPNGGINRPRVNGHGPVHHGNGTTRPEERITSLSRFWTTERNATVNNRIPTPYAKLKRQCLERAVIWEDPDFTPSYKLLPKNKKLQHPIVWLRPHELTPHPRFAGEQPWKVQLEMGLQGDIWLLLALTTLSTTPRLLERNVPLDQTFGSGYCGVFRFRFWQFGQWVEVCVDDRLPVCRGRPVGICCSDPSLNDFWPALMEKAYAKFYGGYDRLNDGSGARALQDLSGGIVQSFKLGAQDRYLTYQVLNSAVPRSSLIVASILPDRERRALKLRHGLVTHSSYDITGLARVRDTGNGSTTIGETPLVRLRGPFGRNQWVGPWSERYVDDHIFFVNLFN</sequence>
<feature type="compositionally biased region" description="Low complexity" evidence="3">
    <location>
        <begin position="24"/>
        <end position="34"/>
    </location>
</feature>
<reference evidence="5 6" key="1">
    <citation type="submission" date="2015-12" db="EMBL/GenBank/DDBJ databases">
        <title>The genome of Folsomia candida.</title>
        <authorList>
            <person name="Faddeeva A."/>
            <person name="Derks M.F."/>
            <person name="Anvar Y."/>
            <person name="Smit S."/>
            <person name="Van Straalen N."/>
            <person name="Roelofs D."/>
        </authorList>
    </citation>
    <scope>NUCLEOTIDE SEQUENCE [LARGE SCALE GENOMIC DNA]</scope>
    <source>
        <strain evidence="5 6">VU population</strain>
        <tissue evidence="5">Whole body</tissue>
    </source>
</reference>
<dbReference type="EMBL" id="LNIX01000002">
    <property type="protein sequence ID" value="OXA61185.1"/>
    <property type="molecule type" value="Genomic_DNA"/>
</dbReference>
<dbReference type="PANTHER" id="PTHR10183:SF424">
    <property type="entry name" value="CALPAIN-B-LIKE PROTEIN"/>
    <property type="match status" value="1"/>
</dbReference>
<gene>
    <name evidence="5" type="ORF">Fcan01_04640</name>
</gene>
<dbReference type="GO" id="GO:0005737">
    <property type="term" value="C:cytoplasm"/>
    <property type="evidence" value="ECO:0007669"/>
    <property type="project" value="TreeGrafter"/>
</dbReference>
<evidence type="ECO:0000259" key="4">
    <source>
        <dbReference type="PROSITE" id="PS50203"/>
    </source>
</evidence>
<evidence type="ECO:0000313" key="5">
    <source>
        <dbReference type="EMBL" id="OXA61185.1"/>
    </source>
</evidence>
<evidence type="ECO:0000256" key="1">
    <source>
        <dbReference type="ARBA" id="ARBA00007623"/>
    </source>
</evidence>
<dbReference type="GO" id="GO:0006508">
    <property type="term" value="P:proteolysis"/>
    <property type="evidence" value="ECO:0007669"/>
    <property type="project" value="InterPro"/>
</dbReference>
<dbReference type="PANTHER" id="PTHR10183">
    <property type="entry name" value="CALPAIN"/>
    <property type="match status" value="1"/>
</dbReference>
<dbReference type="AlphaFoldDB" id="A0A226EU85"/>
<dbReference type="SMART" id="SM00230">
    <property type="entry name" value="CysPc"/>
    <property type="match status" value="1"/>
</dbReference>
<dbReference type="InterPro" id="IPR038765">
    <property type="entry name" value="Papain-like_cys_pep_sf"/>
</dbReference>
<proteinExistence type="inferred from homology"/>
<accession>A0A226EU85</accession>
<name>A0A226EU85_FOLCA</name>
<dbReference type="SUPFAM" id="SSF54001">
    <property type="entry name" value="Cysteine proteinases"/>
    <property type="match status" value="1"/>
</dbReference>
<dbReference type="Gene3D" id="3.90.70.10">
    <property type="entry name" value="Cysteine proteinases"/>
    <property type="match status" value="1"/>
</dbReference>
<evidence type="ECO:0000313" key="6">
    <source>
        <dbReference type="Proteomes" id="UP000198287"/>
    </source>
</evidence>
<dbReference type="STRING" id="158441.A0A226EU85"/>
<comment type="caution">
    <text evidence="5">The sequence shown here is derived from an EMBL/GenBank/DDBJ whole genome shotgun (WGS) entry which is preliminary data.</text>
</comment>
<dbReference type="PROSITE" id="PS50203">
    <property type="entry name" value="CALPAIN_CAT"/>
    <property type="match status" value="1"/>
</dbReference>
<organism evidence="5 6">
    <name type="scientific">Folsomia candida</name>
    <name type="common">Springtail</name>
    <dbReference type="NCBI Taxonomy" id="158441"/>
    <lineage>
        <taxon>Eukaryota</taxon>
        <taxon>Metazoa</taxon>
        <taxon>Ecdysozoa</taxon>
        <taxon>Arthropoda</taxon>
        <taxon>Hexapoda</taxon>
        <taxon>Collembola</taxon>
        <taxon>Entomobryomorpha</taxon>
        <taxon>Isotomoidea</taxon>
        <taxon>Isotomidae</taxon>
        <taxon>Proisotominae</taxon>
        <taxon>Folsomia</taxon>
    </lineage>
</organism>
<evidence type="ECO:0000256" key="2">
    <source>
        <dbReference type="PROSITE-ProRule" id="PRU00239"/>
    </source>
</evidence>
<dbReference type="InterPro" id="IPR022684">
    <property type="entry name" value="Calpain_cysteine_protease"/>
</dbReference>